<accession>A0A840RV91</accession>
<dbReference type="EMBL" id="JACHHQ010000005">
    <property type="protein sequence ID" value="MBB5200806.1"/>
    <property type="molecule type" value="Genomic_DNA"/>
</dbReference>
<proteinExistence type="predicted"/>
<reference evidence="1 2" key="1">
    <citation type="submission" date="2020-08" db="EMBL/GenBank/DDBJ databases">
        <title>Genomic Encyclopedia of Type Strains, Phase IV (KMG-IV): sequencing the most valuable type-strain genomes for metagenomic binning, comparative biology and taxonomic classification.</title>
        <authorList>
            <person name="Goeker M."/>
        </authorList>
    </citation>
    <scope>NUCLEOTIDE SEQUENCE [LARGE SCALE GENOMIC DNA]</scope>
    <source>
        <strain evidence="1 2">DSM 23240</strain>
    </source>
</reference>
<evidence type="ECO:0000313" key="2">
    <source>
        <dbReference type="Proteomes" id="UP000571084"/>
    </source>
</evidence>
<name>A0A840RV91_9BURK</name>
<sequence length="82" mass="9215">MEKLLKHLNSLSKVGRIQFATACGTTEGYLRKAVSIGQRLNPELCINIERESRGEVRCESLLPDVDWGYLRRTSKNPATPPT</sequence>
<dbReference type="Gene3D" id="1.10.260.40">
    <property type="entry name" value="lambda repressor-like DNA-binding domains"/>
    <property type="match status" value="1"/>
</dbReference>
<dbReference type="Proteomes" id="UP000571084">
    <property type="component" value="Unassembled WGS sequence"/>
</dbReference>
<dbReference type="InterPro" id="IPR031856">
    <property type="entry name" value="YdaS_toxin-like"/>
</dbReference>
<dbReference type="Pfam" id="PF15943">
    <property type="entry name" value="YdaS_toxin"/>
    <property type="match status" value="1"/>
</dbReference>
<organism evidence="1 2">
    <name type="scientific">Glaciimonas immobilis</name>
    <dbReference type="NCBI Taxonomy" id="728004"/>
    <lineage>
        <taxon>Bacteria</taxon>
        <taxon>Pseudomonadati</taxon>
        <taxon>Pseudomonadota</taxon>
        <taxon>Betaproteobacteria</taxon>
        <taxon>Burkholderiales</taxon>
        <taxon>Oxalobacteraceae</taxon>
        <taxon>Glaciimonas</taxon>
    </lineage>
</organism>
<keyword evidence="2" id="KW-1185">Reference proteome</keyword>
<dbReference type="InterPro" id="IPR010982">
    <property type="entry name" value="Lambda_DNA-bd_dom_sf"/>
</dbReference>
<dbReference type="AlphaFoldDB" id="A0A840RV91"/>
<comment type="caution">
    <text evidence="1">The sequence shown here is derived from an EMBL/GenBank/DDBJ whole genome shotgun (WGS) entry which is preliminary data.</text>
</comment>
<evidence type="ECO:0000313" key="1">
    <source>
        <dbReference type="EMBL" id="MBB5200806.1"/>
    </source>
</evidence>
<gene>
    <name evidence="1" type="ORF">HNR39_002648</name>
</gene>
<protein>
    <submittedName>
        <fullName evidence="1">DNA-binding transcriptional regulator YdaS (Cro superfamily)</fullName>
    </submittedName>
</protein>
<dbReference type="GO" id="GO:0003677">
    <property type="term" value="F:DNA binding"/>
    <property type="evidence" value="ECO:0007669"/>
    <property type="project" value="UniProtKB-KW"/>
</dbReference>
<dbReference type="RefSeq" id="WP_168055742.1">
    <property type="nucleotide sequence ID" value="NZ_JAAOZT010000007.1"/>
</dbReference>
<keyword evidence="1" id="KW-0238">DNA-binding</keyword>